<dbReference type="AlphaFoldDB" id="A0A142CTT0"/>
<accession>A0A142CTT0</accession>
<proteinExistence type="predicted"/>
<sequence length="68" mass="7959">MSLVRSLFKLLFLHIPKSLFQIAGIIRIVNRGKRAFRKALREKGLPEDVVDVLVEGFFVEVDWNRDDF</sequence>
<keyword evidence="1" id="KW-0472">Membrane</keyword>
<dbReference type="EMBL" id="CP014750">
    <property type="protein sequence ID" value="AMQ18182.1"/>
    <property type="molecule type" value="Genomic_DNA"/>
</dbReference>
<keyword evidence="1" id="KW-1133">Transmembrane helix</keyword>
<dbReference type="GeneID" id="27139454"/>
<dbReference type="Proteomes" id="UP000073604">
    <property type="component" value="Chromosome"/>
</dbReference>
<gene>
    <name evidence="2" type="ORF">A0127_02870</name>
</gene>
<name>A0A142CTT0_9EURY</name>
<keyword evidence="3" id="KW-1185">Reference proteome</keyword>
<evidence type="ECO:0000313" key="2">
    <source>
        <dbReference type="EMBL" id="AMQ18182.1"/>
    </source>
</evidence>
<keyword evidence="1" id="KW-0812">Transmembrane</keyword>
<feature type="transmembrane region" description="Helical" evidence="1">
    <location>
        <begin position="6"/>
        <end position="29"/>
    </location>
</feature>
<dbReference type="STRING" id="53952.A0127_02870"/>
<evidence type="ECO:0000313" key="3">
    <source>
        <dbReference type="Proteomes" id="UP000073604"/>
    </source>
</evidence>
<dbReference type="OrthoDB" id="102487at2157"/>
<organism evidence="2 3">
    <name type="scientific">Thermococcus peptonophilus</name>
    <dbReference type="NCBI Taxonomy" id="53952"/>
    <lineage>
        <taxon>Archaea</taxon>
        <taxon>Methanobacteriati</taxon>
        <taxon>Methanobacteriota</taxon>
        <taxon>Thermococci</taxon>
        <taxon>Thermococcales</taxon>
        <taxon>Thermococcaceae</taxon>
        <taxon>Thermococcus</taxon>
    </lineage>
</organism>
<protein>
    <submittedName>
        <fullName evidence="2">Uncharacterized protein</fullName>
    </submittedName>
</protein>
<dbReference type="RefSeq" id="WP_062387738.1">
    <property type="nucleotide sequence ID" value="NZ_CP014750.1"/>
</dbReference>
<reference evidence="3" key="1">
    <citation type="submission" date="2016-03" db="EMBL/GenBank/DDBJ databases">
        <authorList>
            <person name="Oger P.M."/>
        </authorList>
    </citation>
    <scope>NUCLEOTIDE SEQUENCE [LARGE SCALE GENOMIC DNA]</scope>
    <source>
        <strain evidence="3">OG-1</strain>
    </source>
</reference>
<evidence type="ECO:0000256" key="1">
    <source>
        <dbReference type="SAM" id="Phobius"/>
    </source>
</evidence>
<dbReference type="KEGG" id="tpep:A0127_02870"/>